<dbReference type="NCBIfam" id="TIGR00135">
    <property type="entry name" value="gatC"/>
    <property type="match status" value="1"/>
</dbReference>
<dbReference type="RefSeq" id="WP_126703855.1">
    <property type="nucleotide sequence ID" value="NZ_CP034593.1"/>
</dbReference>
<keyword evidence="1" id="KW-0436">Ligase</keyword>
<organism evidence="2 3">
    <name type="scientific">Flaviflexus ciconiae</name>
    <dbReference type="NCBI Taxonomy" id="2496867"/>
    <lineage>
        <taxon>Bacteria</taxon>
        <taxon>Bacillati</taxon>
        <taxon>Actinomycetota</taxon>
        <taxon>Actinomycetes</taxon>
        <taxon>Actinomycetales</taxon>
        <taxon>Actinomycetaceae</taxon>
        <taxon>Flaviflexus</taxon>
    </lineage>
</organism>
<proteinExistence type="inferred from homology"/>
<dbReference type="GO" id="GO:0070681">
    <property type="term" value="P:glutaminyl-tRNAGln biosynthesis via transamidation"/>
    <property type="evidence" value="ECO:0007669"/>
    <property type="project" value="TreeGrafter"/>
</dbReference>
<name>A0A3Q9G4B2_9ACTO</name>
<dbReference type="GO" id="GO:0005524">
    <property type="term" value="F:ATP binding"/>
    <property type="evidence" value="ECO:0007669"/>
    <property type="project" value="UniProtKB-KW"/>
</dbReference>
<dbReference type="PANTHER" id="PTHR15004:SF0">
    <property type="entry name" value="GLUTAMYL-TRNA(GLN) AMIDOTRANSFERASE SUBUNIT C, MITOCHONDRIAL"/>
    <property type="match status" value="1"/>
</dbReference>
<dbReference type="EC" id="6.3.5.-" evidence="1"/>
<keyword evidence="1" id="KW-0648">Protein biosynthesis</keyword>
<keyword evidence="3" id="KW-1185">Reference proteome</keyword>
<comment type="function">
    <text evidence="1">Allows the formation of correctly charged Asn-tRNA(Asn) or Gln-tRNA(Gln) through the transamidation of misacylated Asp-tRNA(Asn) or Glu-tRNA(Gln) in organisms which lack either or both of asparaginyl-tRNA or glutaminyl-tRNA synthetases. The reaction takes place in the presence of glutamine and ATP through an activated phospho-Asp-tRNA(Asn) or phospho-Glu-tRNA(Gln).</text>
</comment>
<evidence type="ECO:0000256" key="1">
    <source>
        <dbReference type="HAMAP-Rule" id="MF_00122"/>
    </source>
</evidence>
<dbReference type="Gene3D" id="1.10.20.60">
    <property type="entry name" value="Glu-tRNAGln amidotransferase C subunit, N-terminal domain"/>
    <property type="match status" value="1"/>
</dbReference>
<dbReference type="HAMAP" id="MF_00122">
    <property type="entry name" value="GatC"/>
    <property type="match status" value="1"/>
</dbReference>
<dbReference type="GO" id="GO:0016740">
    <property type="term" value="F:transferase activity"/>
    <property type="evidence" value="ECO:0007669"/>
    <property type="project" value="UniProtKB-KW"/>
</dbReference>
<keyword evidence="1" id="KW-0067">ATP-binding</keyword>
<dbReference type="Proteomes" id="UP000280344">
    <property type="component" value="Chromosome"/>
</dbReference>
<evidence type="ECO:0000313" key="2">
    <source>
        <dbReference type="EMBL" id="AZQ77050.1"/>
    </source>
</evidence>
<keyword evidence="2" id="KW-0808">Transferase</keyword>
<dbReference type="SUPFAM" id="SSF141000">
    <property type="entry name" value="Glu-tRNAGln amidotransferase C subunit"/>
    <property type="match status" value="1"/>
</dbReference>
<reference evidence="2 3" key="1">
    <citation type="submission" date="2018-12" db="EMBL/GenBank/DDBJ databases">
        <title>Complete genome sequence of Flaviflexus sp. H23T48.</title>
        <authorList>
            <person name="Bae J.-W."/>
            <person name="Lee J.-Y."/>
        </authorList>
    </citation>
    <scope>NUCLEOTIDE SEQUENCE [LARGE SCALE GENOMIC DNA]</scope>
    <source>
        <strain evidence="2 3">H23T48</strain>
    </source>
</reference>
<dbReference type="GO" id="GO:0050567">
    <property type="term" value="F:glutaminyl-tRNA synthase (glutamine-hydrolyzing) activity"/>
    <property type="evidence" value="ECO:0007669"/>
    <property type="project" value="UniProtKB-UniRule"/>
</dbReference>
<sequence>MSSFSTDEVARMASLARIALSKEEIERFAGELAAVADAVARVSEVATPEVPATSHPIPLTNVMREDEVVETLDREEFLAQAPASEDGRFLVPQILGEEA</sequence>
<accession>A0A3Q9G4B2</accession>
<comment type="similarity">
    <text evidence="1">Belongs to the GatC family.</text>
</comment>
<dbReference type="Pfam" id="PF02686">
    <property type="entry name" value="GatC"/>
    <property type="match status" value="1"/>
</dbReference>
<dbReference type="GO" id="GO:0050566">
    <property type="term" value="F:asparaginyl-tRNA synthase (glutamine-hydrolyzing) activity"/>
    <property type="evidence" value="ECO:0007669"/>
    <property type="project" value="RHEA"/>
</dbReference>
<dbReference type="GO" id="GO:0006450">
    <property type="term" value="P:regulation of translational fidelity"/>
    <property type="evidence" value="ECO:0007669"/>
    <property type="project" value="InterPro"/>
</dbReference>
<dbReference type="EMBL" id="CP034593">
    <property type="protein sequence ID" value="AZQ77050.1"/>
    <property type="molecule type" value="Genomic_DNA"/>
</dbReference>
<dbReference type="PANTHER" id="PTHR15004">
    <property type="entry name" value="GLUTAMYL-TRNA(GLN) AMIDOTRANSFERASE SUBUNIT C, MITOCHONDRIAL"/>
    <property type="match status" value="1"/>
</dbReference>
<dbReference type="KEGG" id="flh:EJ997_06600"/>
<evidence type="ECO:0000313" key="3">
    <source>
        <dbReference type="Proteomes" id="UP000280344"/>
    </source>
</evidence>
<gene>
    <name evidence="1 2" type="primary">gatC</name>
    <name evidence="2" type="ORF">EJ997_06600</name>
</gene>
<dbReference type="GO" id="GO:0006412">
    <property type="term" value="P:translation"/>
    <property type="evidence" value="ECO:0007669"/>
    <property type="project" value="UniProtKB-UniRule"/>
</dbReference>
<dbReference type="InterPro" id="IPR036113">
    <property type="entry name" value="Asp/Glu-ADT_sf_sub_c"/>
</dbReference>
<dbReference type="OrthoDB" id="5295223at2"/>
<comment type="catalytic activity">
    <reaction evidence="1">
        <text>L-glutamyl-tRNA(Gln) + L-glutamine + ATP + H2O = L-glutaminyl-tRNA(Gln) + L-glutamate + ADP + phosphate + H(+)</text>
        <dbReference type="Rhea" id="RHEA:17521"/>
        <dbReference type="Rhea" id="RHEA-COMP:9681"/>
        <dbReference type="Rhea" id="RHEA-COMP:9684"/>
        <dbReference type="ChEBI" id="CHEBI:15377"/>
        <dbReference type="ChEBI" id="CHEBI:15378"/>
        <dbReference type="ChEBI" id="CHEBI:29985"/>
        <dbReference type="ChEBI" id="CHEBI:30616"/>
        <dbReference type="ChEBI" id="CHEBI:43474"/>
        <dbReference type="ChEBI" id="CHEBI:58359"/>
        <dbReference type="ChEBI" id="CHEBI:78520"/>
        <dbReference type="ChEBI" id="CHEBI:78521"/>
        <dbReference type="ChEBI" id="CHEBI:456216"/>
    </reaction>
</comment>
<comment type="subunit">
    <text evidence="1">Heterotrimer of A, B and C subunits.</text>
</comment>
<protein>
    <recommendedName>
        <fullName evidence="1">Aspartyl/glutamyl-tRNA(Asn/Gln) amidotransferase subunit C</fullName>
        <shortName evidence="1">Asp/Glu-ADT subunit C</shortName>
        <ecNumber evidence="1">6.3.5.-</ecNumber>
    </recommendedName>
</protein>
<dbReference type="AlphaFoldDB" id="A0A3Q9G4B2"/>
<dbReference type="InterPro" id="IPR003837">
    <property type="entry name" value="GatC"/>
</dbReference>
<comment type="catalytic activity">
    <reaction evidence="1">
        <text>L-aspartyl-tRNA(Asn) + L-glutamine + ATP + H2O = L-asparaginyl-tRNA(Asn) + L-glutamate + ADP + phosphate + 2 H(+)</text>
        <dbReference type="Rhea" id="RHEA:14513"/>
        <dbReference type="Rhea" id="RHEA-COMP:9674"/>
        <dbReference type="Rhea" id="RHEA-COMP:9677"/>
        <dbReference type="ChEBI" id="CHEBI:15377"/>
        <dbReference type="ChEBI" id="CHEBI:15378"/>
        <dbReference type="ChEBI" id="CHEBI:29985"/>
        <dbReference type="ChEBI" id="CHEBI:30616"/>
        <dbReference type="ChEBI" id="CHEBI:43474"/>
        <dbReference type="ChEBI" id="CHEBI:58359"/>
        <dbReference type="ChEBI" id="CHEBI:78515"/>
        <dbReference type="ChEBI" id="CHEBI:78516"/>
        <dbReference type="ChEBI" id="CHEBI:456216"/>
    </reaction>
</comment>
<keyword evidence="1" id="KW-0547">Nucleotide-binding</keyword>